<dbReference type="InterPro" id="IPR010376">
    <property type="entry name" value="GBBH-like_N"/>
</dbReference>
<evidence type="ECO:0000313" key="5">
    <source>
        <dbReference type="Proteomes" id="UP000094828"/>
    </source>
</evidence>
<reference evidence="4 5" key="1">
    <citation type="submission" date="2016-05" db="EMBL/GenBank/DDBJ databases">
        <title>Genomic and physiological characterization of Planctopirus sp. isolated from fresh water lake.</title>
        <authorList>
            <person name="Subhash Y."/>
            <person name="Ramana C."/>
        </authorList>
    </citation>
    <scope>NUCLEOTIDE SEQUENCE [LARGE SCALE GENOMIC DNA]</scope>
    <source>
        <strain evidence="4 5">JC280</strain>
    </source>
</reference>
<dbReference type="InterPro" id="IPR038492">
    <property type="entry name" value="GBBH-like_N_sf"/>
</dbReference>
<dbReference type="STRING" id="1841610.A6X21_16310"/>
<gene>
    <name evidence="4" type="ORF">A6X21_16310</name>
</gene>
<feature type="domain" description="Gamma-butyrobetaine hydroxylase-like N-terminal" evidence="3">
    <location>
        <begin position="9"/>
        <end position="104"/>
    </location>
</feature>
<name>A0A1C3ESV0_9PLAN</name>
<dbReference type="EMBL" id="LYDR01000027">
    <property type="protein sequence ID" value="ODA36397.1"/>
    <property type="molecule type" value="Genomic_DNA"/>
</dbReference>
<evidence type="ECO:0000256" key="2">
    <source>
        <dbReference type="ARBA" id="ARBA00023004"/>
    </source>
</evidence>
<keyword evidence="1" id="KW-0479">Metal-binding</keyword>
<dbReference type="GO" id="GO:0046872">
    <property type="term" value="F:metal ion binding"/>
    <property type="evidence" value="ECO:0007669"/>
    <property type="project" value="UniProtKB-KW"/>
</dbReference>
<keyword evidence="5" id="KW-1185">Reference proteome</keyword>
<dbReference type="Gene3D" id="3.30.2020.30">
    <property type="match status" value="1"/>
</dbReference>
<protein>
    <recommendedName>
        <fullName evidence="3">Gamma-butyrobetaine hydroxylase-like N-terminal domain-containing protein</fullName>
    </recommendedName>
</protein>
<comment type="caution">
    <text evidence="4">The sequence shown here is derived from an EMBL/GenBank/DDBJ whole genome shotgun (WGS) entry which is preliminary data.</text>
</comment>
<dbReference type="PANTHER" id="PTHR35303">
    <property type="entry name" value="OS02G0197800 PROTEIN"/>
    <property type="match status" value="1"/>
</dbReference>
<evidence type="ECO:0000259" key="3">
    <source>
        <dbReference type="Pfam" id="PF06155"/>
    </source>
</evidence>
<organism evidence="4 5">
    <name type="scientific">Planctopirus hydrillae</name>
    <dbReference type="NCBI Taxonomy" id="1841610"/>
    <lineage>
        <taxon>Bacteria</taxon>
        <taxon>Pseudomonadati</taxon>
        <taxon>Planctomycetota</taxon>
        <taxon>Planctomycetia</taxon>
        <taxon>Planctomycetales</taxon>
        <taxon>Planctomycetaceae</taxon>
        <taxon>Planctopirus</taxon>
    </lineage>
</organism>
<dbReference type="Proteomes" id="UP000094828">
    <property type="component" value="Unassembled WGS sequence"/>
</dbReference>
<proteinExistence type="predicted"/>
<keyword evidence="2" id="KW-0408">Iron</keyword>
<dbReference type="AlphaFoldDB" id="A0A1C3ESV0"/>
<evidence type="ECO:0000313" key="4">
    <source>
        <dbReference type="EMBL" id="ODA36397.1"/>
    </source>
</evidence>
<accession>A0A1C3ESV0</accession>
<evidence type="ECO:0000256" key="1">
    <source>
        <dbReference type="ARBA" id="ARBA00022723"/>
    </source>
</evidence>
<dbReference type="Pfam" id="PF06155">
    <property type="entry name" value="GBBH-like_N"/>
    <property type="match status" value="1"/>
</dbReference>
<sequence>MEAFSLERVANTGETLELVWSDGLVQHIPWSDLRRKCPCAVCQVEREKPTLVEPVKPANLLAVIDRAETLPIRLTSFRAVGNYAYAISFSDGHSSGIYSLSTLRQIGN</sequence>